<keyword evidence="6" id="KW-1185">Reference proteome</keyword>
<evidence type="ECO:0000256" key="4">
    <source>
        <dbReference type="SAM" id="SignalP"/>
    </source>
</evidence>
<keyword evidence="1" id="KW-0645">Protease</keyword>
<proteinExistence type="predicted"/>
<reference evidence="5 6" key="1">
    <citation type="submission" date="2016-04" db="EMBL/GenBank/DDBJ databases">
        <authorList>
            <consortium name="Pathogen Informatics"/>
        </authorList>
    </citation>
    <scope>NUCLEOTIDE SEQUENCE [LARGE SCALE GENOMIC DNA]</scope>
    <source>
        <strain evidence="5 6">H050680373</strain>
    </source>
</reference>
<dbReference type="EMBL" id="FKIF01000010">
    <property type="protein sequence ID" value="SAI74717.1"/>
    <property type="molecule type" value="Genomic_DNA"/>
</dbReference>
<dbReference type="OrthoDB" id="10017715at2"/>
<keyword evidence="2" id="KW-0378">Hydrolase</keyword>
<dbReference type="PROSITE" id="PS00138">
    <property type="entry name" value="SUBTILASE_SER"/>
    <property type="match status" value="1"/>
</dbReference>
<accession>A0A157SW99</accession>
<organism evidence="5 6">
    <name type="scientific">Bordetella ansorpii</name>
    <dbReference type="NCBI Taxonomy" id="288768"/>
    <lineage>
        <taxon>Bacteria</taxon>
        <taxon>Pseudomonadati</taxon>
        <taxon>Pseudomonadota</taxon>
        <taxon>Betaproteobacteria</taxon>
        <taxon>Burkholderiales</taxon>
        <taxon>Alcaligenaceae</taxon>
        <taxon>Bordetella</taxon>
    </lineage>
</organism>
<evidence type="ECO:0000256" key="2">
    <source>
        <dbReference type="ARBA" id="ARBA00022801"/>
    </source>
</evidence>
<evidence type="ECO:0000313" key="6">
    <source>
        <dbReference type="Proteomes" id="UP000076848"/>
    </source>
</evidence>
<dbReference type="InterPro" id="IPR023828">
    <property type="entry name" value="Peptidase_S8_Ser-AS"/>
</dbReference>
<protein>
    <submittedName>
        <fullName evidence="5">Uncharacterized protein</fullName>
    </submittedName>
</protein>
<evidence type="ECO:0000256" key="3">
    <source>
        <dbReference type="ARBA" id="ARBA00022825"/>
    </source>
</evidence>
<evidence type="ECO:0000313" key="5">
    <source>
        <dbReference type="EMBL" id="SAI74717.1"/>
    </source>
</evidence>
<feature type="signal peptide" evidence="4">
    <location>
        <begin position="1"/>
        <end position="35"/>
    </location>
</feature>
<dbReference type="RefSeq" id="WP_156513562.1">
    <property type="nucleotide sequence ID" value="NZ_FKIF01000010.1"/>
</dbReference>
<evidence type="ECO:0000256" key="1">
    <source>
        <dbReference type="ARBA" id="ARBA00022670"/>
    </source>
</evidence>
<keyword evidence="3" id="KW-0720">Serine protease</keyword>
<dbReference type="Proteomes" id="UP000076848">
    <property type="component" value="Unassembled WGS sequence"/>
</dbReference>
<sequence length="661" mass="71380">MEKNGEWNTNRLSRRMATGALSLAMLGMGATVAPAAAQSPYVLVYVNPDKVTGDIRQKLLDASLQTGSIANTTTVRPNEGLNNVVSREYGYADTSRDRDTQQDLVEAVKRLNDLDTDRVFAGQQLKLPAFFRKASANTGGRPLIQILDQIDGAALVATPAAAARVSQQRDGLRNYTLTPQSETSAYRIRAATQGYALRVAVDDLRGMGAGPSTYGNAFHLGPAEGDIEVEVQQTIPATPTQGAPDTNDAARLPADTVARALGQPGKLYLMDFFAAPGSSDCAHGDLVRDRAEQILDAMGAGALKSRIETVNLDFYANRSANETLIADWIQATFDGQTRQQYLDTLAVLKRQPSPKASAGDTRKHVLPALFLQAQYGRLVKLTDTLVVSSSYSTTSQTSVFPRDMLFLPPSVSLVSAVLNSGEIESSLYRNSEPLQTFRTSETRLGAILVGAKSEQGFAQGMTSAEATGITTVDYGRVVGAYGTCKGKADFGTSFAAPAIAARLLVARLLWAAEGSTVNAVQAWQRLVMAGKIEAPLVGKYRSAGTPDMTRLLQPPGGAIYSHDGRKRDITQYAGKAYLTVRQGEQPPQPLMFGRSNHGSPVFLALQPKKDRTYVLLQSPLRWAAYANGEVSDFCLCRSGEKEERLRSSDILNNISEIMFYE</sequence>
<keyword evidence="4" id="KW-0732">Signal</keyword>
<dbReference type="GO" id="GO:0008236">
    <property type="term" value="F:serine-type peptidase activity"/>
    <property type="evidence" value="ECO:0007669"/>
    <property type="project" value="UniProtKB-KW"/>
</dbReference>
<dbReference type="GO" id="GO:0006508">
    <property type="term" value="P:proteolysis"/>
    <property type="evidence" value="ECO:0007669"/>
    <property type="project" value="UniProtKB-KW"/>
</dbReference>
<dbReference type="AlphaFoldDB" id="A0A157SW99"/>
<feature type="chain" id="PRO_5007616631" evidence="4">
    <location>
        <begin position="36"/>
        <end position="661"/>
    </location>
</feature>
<gene>
    <name evidence="5" type="ORF">SAMEA3906486_05434</name>
</gene>
<dbReference type="STRING" id="288768.SAMEA3906486_05434"/>
<name>A0A157SW99_9BORD</name>